<dbReference type="Gene3D" id="3.40.1190.10">
    <property type="entry name" value="Mur-like, catalytic domain"/>
    <property type="match status" value="1"/>
</dbReference>
<name>A0A1G1ZA92_9BACT</name>
<evidence type="ECO:0000259" key="4">
    <source>
        <dbReference type="Pfam" id="PF02875"/>
    </source>
</evidence>
<evidence type="ECO:0000313" key="6">
    <source>
        <dbReference type="EMBL" id="OGY61558.1"/>
    </source>
</evidence>
<gene>
    <name evidence="6" type="ORF">A3H06_00435</name>
</gene>
<dbReference type="InterPro" id="IPR036565">
    <property type="entry name" value="Mur-like_cat_sf"/>
</dbReference>
<comment type="caution">
    <text evidence="6">The sequence shown here is derived from an EMBL/GenBank/DDBJ whole genome shotgun (WGS) entry which is preliminary data.</text>
</comment>
<dbReference type="Pfam" id="PF02875">
    <property type="entry name" value="Mur_ligase_C"/>
    <property type="match status" value="1"/>
</dbReference>
<dbReference type="Pfam" id="PF08245">
    <property type="entry name" value="Mur_ligase_M"/>
    <property type="match status" value="1"/>
</dbReference>
<evidence type="ECO:0008006" key="8">
    <source>
        <dbReference type="Google" id="ProtNLM"/>
    </source>
</evidence>
<keyword evidence="3" id="KW-0067">ATP-binding</keyword>
<dbReference type="PANTHER" id="PTHR43024:SF1">
    <property type="entry name" value="UDP-N-ACETYLMURAMOYL-TRIPEPTIDE--D-ALANYL-D-ALANINE LIGASE"/>
    <property type="match status" value="1"/>
</dbReference>
<keyword evidence="1" id="KW-0436">Ligase</keyword>
<keyword evidence="2" id="KW-0547">Nucleotide-binding</keyword>
<dbReference type="InterPro" id="IPR036615">
    <property type="entry name" value="Mur_ligase_C_dom_sf"/>
</dbReference>
<dbReference type="InterPro" id="IPR013221">
    <property type="entry name" value="Mur_ligase_cen"/>
</dbReference>
<evidence type="ECO:0000256" key="2">
    <source>
        <dbReference type="ARBA" id="ARBA00022741"/>
    </source>
</evidence>
<evidence type="ECO:0000256" key="3">
    <source>
        <dbReference type="ARBA" id="ARBA00022840"/>
    </source>
</evidence>
<reference evidence="6 7" key="1">
    <citation type="journal article" date="2016" name="Nat. Commun.">
        <title>Thousands of microbial genomes shed light on interconnected biogeochemical processes in an aquifer system.</title>
        <authorList>
            <person name="Anantharaman K."/>
            <person name="Brown C.T."/>
            <person name="Hug L.A."/>
            <person name="Sharon I."/>
            <person name="Castelle C.J."/>
            <person name="Probst A.J."/>
            <person name="Thomas B.C."/>
            <person name="Singh A."/>
            <person name="Wilkins M.J."/>
            <person name="Karaoz U."/>
            <person name="Brodie E.L."/>
            <person name="Williams K.H."/>
            <person name="Hubbard S.S."/>
            <person name="Banfield J.F."/>
        </authorList>
    </citation>
    <scope>NUCLEOTIDE SEQUENCE [LARGE SCALE GENOMIC DNA]</scope>
</reference>
<dbReference type="AlphaFoldDB" id="A0A1G1ZA92"/>
<feature type="domain" description="Mur ligase C-terminal" evidence="4">
    <location>
        <begin position="272"/>
        <end position="398"/>
    </location>
</feature>
<dbReference type="Gene3D" id="3.90.190.20">
    <property type="entry name" value="Mur ligase, C-terminal domain"/>
    <property type="match status" value="1"/>
</dbReference>
<evidence type="ECO:0000256" key="1">
    <source>
        <dbReference type="ARBA" id="ARBA00022598"/>
    </source>
</evidence>
<dbReference type="EMBL" id="MHJC01000018">
    <property type="protein sequence ID" value="OGY61558.1"/>
    <property type="molecule type" value="Genomic_DNA"/>
</dbReference>
<dbReference type="PANTHER" id="PTHR43024">
    <property type="entry name" value="UDP-N-ACETYLMURAMOYL-TRIPEPTIDE--D-ALANYL-D-ALANINE LIGASE"/>
    <property type="match status" value="1"/>
</dbReference>
<dbReference type="SUPFAM" id="SSF53244">
    <property type="entry name" value="MurD-like peptide ligases, peptide-binding domain"/>
    <property type="match status" value="1"/>
</dbReference>
<dbReference type="InterPro" id="IPR004101">
    <property type="entry name" value="Mur_ligase_C"/>
</dbReference>
<evidence type="ECO:0000259" key="5">
    <source>
        <dbReference type="Pfam" id="PF08245"/>
    </source>
</evidence>
<feature type="domain" description="Mur ligase central" evidence="5">
    <location>
        <begin position="101"/>
        <end position="248"/>
    </location>
</feature>
<dbReference type="SUPFAM" id="SSF53623">
    <property type="entry name" value="MurD-like peptide ligases, catalytic domain"/>
    <property type="match status" value="1"/>
</dbReference>
<dbReference type="GO" id="GO:0005524">
    <property type="term" value="F:ATP binding"/>
    <property type="evidence" value="ECO:0007669"/>
    <property type="project" value="UniProtKB-KW"/>
</dbReference>
<proteinExistence type="predicted"/>
<accession>A0A1G1ZA92</accession>
<dbReference type="InterPro" id="IPR051046">
    <property type="entry name" value="MurCDEF_CellWall_CoF430Synth"/>
</dbReference>
<evidence type="ECO:0000313" key="7">
    <source>
        <dbReference type="Proteomes" id="UP000176976"/>
    </source>
</evidence>
<dbReference type="GO" id="GO:0016881">
    <property type="term" value="F:acid-amino acid ligase activity"/>
    <property type="evidence" value="ECO:0007669"/>
    <property type="project" value="InterPro"/>
</dbReference>
<sequence length="431" mass="47008">MKERLLKTLQVALKKLAIATIRRYKPAVIGVTGSVGKTSTKQTVYTVINNDRRVRTSAENFNNELGMPLTILGNWNHTGGVFFWLKVLIKSVFQLVVKTSYPELLILEYAADRPGDIDYLLDIVKPQISIVTAVGEKPVHVEFYSGPEAVAKEKAKLVECLKSDEVAILNVDDTSVFAMKEKTKARVFTYGFSEGADMRIINFETHTSEKSAPDGISFKLENGGSTVPIRIKNALGKSQAYAAAAAASVGLLFGFNLVKISEKLSHYKSEKGRATSIQGIKGSYIIDDTYNASPLAVKSALEILSELKAERRIAVLANMAEMGRFSDKAHEEVGAAAAKVADILVTVGDKARLIAEGARKAGAGIAKSNIVSCGNSEEATNFLKRTVRKGDMILIKGSQSTRMEKVVKELMLKPSDAKDLLVRQYGKWLKS</sequence>
<dbReference type="Proteomes" id="UP000176976">
    <property type="component" value="Unassembled WGS sequence"/>
</dbReference>
<organism evidence="6 7">
    <name type="scientific">Candidatus Colwellbacteria bacterium RIFCSPLOWO2_12_FULL_44_13</name>
    <dbReference type="NCBI Taxonomy" id="1797694"/>
    <lineage>
        <taxon>Bacteria</taxon>
        <taxon>Candidatus Colwelliibacteriota</taxon>
    </lineage>
</organism>
<protein>
    <recommendedName>
        <fullName evidence="8">UDP-N-acetylmuramoyl-tripeptide--D-alanyl-D-alanine ligase</fullName>
    </recommendedName>
</protein>